<dbReference type="InterPro" id="IPR001647">
    <property type="entry name" value="HTH_TetR"/>
</dbReference>
<dbReference type="Gene3D" id="1.10.357.10">
    <property type="entry name" value="Tetracycline Repressor, domain 2"/>
    <property type="match status" value="1"/>
</dbReference>
<gene>
    <name evidence="4" type="ORF">RM540_03520</name>
</gene>
<accession>A0ABU3BND5</accession>
<reference evidence="4 5" key="1">
    <citation type="submission" date="2023-09" db="EMBL/GenBank/DDBJ databases">
        <authorList>
            <person name="Rey-Velasco X."/>
        </authorList>
    </citation>
    <scope>NUCLEOTIDE SEQUENCE [LARGE SCALE GENOMIC DNA]</scope>
    <source>
        <strain evidence="4 5">F394</strain>
    </source>
</reference>
<evidence type="ECO:0000313" key="5">
    <source>
        <dbReference type="Proteomes" id="UP001267426"/>
    </source>
</evidence>
<dbReference type="InterPro" id="IPR009057">
    <property type="entry name" value="Homeodomain-like_sf"/>
</dbReference>
<dbReference type="SUPFAM" id="SSF46689">
    <property type="entry name" value="Homeodomain-like"/>
    <property type="match status" value="1"/>
</dbReference>
<protein>
    <submittedName>
        <fullName evidence="4">TetR/AcrR family transcriptional regulator</fullName>
    </submittedName>
</protein>
<organism evidence="4 5">
    <name type="scientific">Rubrivirga litoralis</name>
    <dbReference type="NCBI Taxonomy" id="3075598"/>
    <lineage>
        <taxon>Bacteria</taxon>
        <taxon>Pseudomonadati</taxon>
        <taxon>Rhodothermota</taxon>
        <taxon>Rhodothermia</taxon>
        <taxon>Rhodothermales</taxon>
        <taxon>Rubricoccaceae</taxon>
        <taxon>Rubrivirga</taxon>
    </lineage>
</organism>
<dbReference type="SUPFAM" id="SSF48498">
    <property type="entry name" value="Tetracyclin repressor-like, C-terminal domain"/>
    <property type="match status" value="1"/>
</dbReference>
<evidence type="ECO:0000256" key="1">
    <source>
        <dbReference type="ARBA" id="ARBA00023125"/>
    </source>
</evidence>
<feature type="DNA-binding region" description="H-T-H motif" evidence="2">
    <location>
        <begin position="39"/>
        <end position="58"/>
    </location>
</feature>
<feature type="domain" description="HTH tetR-type" evidence="3">
    <location>
        <begin position="16"/>
        <end position="76"/>
    </location>
</feature>
<dbReference type="Proteomes" id="UP001267426">
    <property type="component" value="Unassembled WGS sequence"/>
</dbReference>
<comment type="caution">
    <text evidence="4">The sequence shown here is derived from an EMBL/GenBank/DDBJ whole genome shotgun (WGS) entry which is preliminary data.</text>
</comment>
<evidence type="ECO:0000256" key="2">
    <source>
        <dbReference type="PROSITE-ProRule" id="PRU00335"/>
    </source>
</evidence>
<sequence length="225" mass="23689">MTSEKPLPTWKERAQEMLRAAILDAARATFAERGYLGATVDEIAARAEVGKGTIYNHVEGGKAGLFVAVLGQHFDELHALADRHLAEDGTPLRGRFHAFATRVAAYFEAHRDLLRVHLREVPQLLAAGGEGEQAEALRARRDGLVEALVPPIERAVARGELRPVPARLTAHVAFGALIGTLIQTVDACAAPPRSGGPDAGGPGAGGVADYLTALLFDGVAAGPVE</sequence>
<dbReference type="Pfam" id="PF00440">
    <property type="entry name" value="TetR_N"/>
    <property type="match status" value="1"/>
</dbReference>
<dbReference type="PRINTS" id="PR00455">
    <property type="entry name" value="HTHTETR"/>
</dbReference>
<dbReference type="PANTHER" id="PTHR30055:SF226">
    <property type="entry name" value="HTH-TYPE TRANSCRIPTIONAL REGULATOR PKSA"/>
    <property type="match status" value="1"/>
</dbReference>
<dbReference type="PANTHER" id="PTHR30055">
    <property type="entry name" value="HTH-TYPE TRANSCRIPTIONAL REGULATOR RUTR"/>
    <property type="match status" value="1"/>
</dbReference>
<proteinExistence type="predicted"/>
<evidence type="ECO:0000259" key="3">
    <source>
        <dbReference type="PROSITE" id="PS50977"/>
    </source>
</evidence>
<evidence type="ECO:0000313" key="4">
    <source>
        <dbReference type="EMBL" id="MDT0630806.1"/>
    </source>
</evidence>
<keyword evidence="5" id="KW-1185">Reference proteome</keyword>
<dbReference type="RefSeq" id="WP_311662142.1">
    <property type="nucleotide sequence ID" value="NZ_JAVRHT010000005.1"/>
</dbReference>
<dbReference type="InterPro" id="IPR036271">
    <property type="entry name" value="Tet_transcr_reg_TetR-rel_C_sf"/>
</dbReference>
<keyword evidence="1 2" id="KW-0238">DNA-binding</keyword>
<name>A0ABU3BND5_9BACT</name>
<dbReference type="PROSITE" id="PS50977">
    <property type="entry name" value="HTH_TETR_2"/>
    <property type="match status" value="1"/>
</dbReference>
<dbReference type="EMBL" id="JAVRHT010000005">
    <property type="protein sequence ID" value="MDT0630806.1"/>
    <property type="molecule type" value="Genomic_DNA"/>
</dbReference>
<dbReference type="InterPro" id="IPR050109">
    <property type="entry name" value="HTH-type_TetR-like_transc_reg"/>
</dbReference>
<dbReference type="Gene3D" id="1.10.10.60">
    <property type="entry name" value="Homeodomain-like"/>
    <property type="match status" value="1"/>
</dbReference>